<accession>A0AAV5B2V0</accession>
<dbReference type="PANTHER" id="PTHR11106">
    <property type="entry name" value="GANGLIOSIDE INDUCED DIFFERENTIATION ASSOCIATED PROTEIN 2-RELATED"/>
    <property type="match status" value="1"/>
</dbReference>
<name>A0AAV5B2V0_9ACTN</name>
<dbReference type="AlphaFoldDB" id="A0AAV5B2V0"/>
<dbReference type="Gene3D" id="3.40.220.10">
    <property type="entry name" value="Leucine Aminopeptidase, subunit E, domain 1"/>
    <property type="match status" value="1"/>
</dbReference>
<evidence type="ECO:0000259" key="1">
    <source>
        <dbReference type="PROSITE" id="PS51154"/>
    </source>
</evidence>
<dbReference type="RefSeq" id="WP_265590935.1">
    <property type="nucleotide sequence ID" value="NZ_BQKC01000001.1"/>
</dbReference>
<protein>
    <recommendedName>
        <fullName evidence="1">Macro domain-containing protein</fullName>
    </recommendedName>
</protein>
<dbReference type="EMBL" id="BQKC01000001">
    <property type="protein sequence ID" value="GJM55822.1"/>
    <property type="molecule type" value="Genomic_DNA"/>
</dbReference>
<dbReference type="InterPro" id="IPR043472">
    <property type="entry name" value="Macro_dom-like"/>
</dbReference>
<dbReference type="InterPro" id="IPR002589">
    <property type="entry name" value="Macro_dom"/>
</dbReference>
<keyword evidence="3" id="KW-1185">Reference proteome</keyword>
<sequence length="350" mass="37117">MPFQLRHGDLTETPADALVNAANERLAPGGGVCGAIFEAAGPAELDAACRAVAPCPTGSAVATPAFRLPVGHVIHAVGPRWQDGRHGERELLASAYRSALAVASSLGDRSVAFPLISAGIYGMPRETALEVATEAITGYLADTDDSLEVSLVLLDEPAALRRTLPPGLTAYLAEQGVDVGSSPDLDRSMASGDTGAFFPQAAPAMPQAAPCATPRDAAVPPKRRHSVKDLLSRRLASLDKGFSDTLLDLIDERGLADSAVYHRANMSRQHFSKIRSNPDYRPGKPTVLALAVALELPLAQAETLLARAGYAFSPSSAADVIVRWFIEEGRYDIFDINEALYAYDQRFLGA</sequence>
<dbReference type="Proteomes" id="UP001055025">
    <property type="component" value="Unassembled WGS sequence"/>
</dbReference>
<feature type="domain" description="Macro" evidence="1">
    <location>
        <begin position="1"/>
        <end position="158"/>
    </location>
</feature>
<evidence type="ECO:0000313" key="2">
    <source>
        <dbReference type="EMBL" id="GJM55822.1"/>
    </source>
</evidence>
<dbReference type="PANTHER" id="PTHR11106:SF27">
    <property type="entry name" value="MACRO DOMAIN-CONTAINING PROTEIN"/>
    <property type="match status" value="1"/>
</dbReference>
<comment type="caution">
    <text evidence="2">The sequence shown here is derived from an EMBL/GenBank/DDBJ whole genome shotgun (WGS) entry which is preliminary data.</text>
</comment>
<dbReference type="Pfam" id="PF01661">
    <property type="entry name" value="Macro"/>
    <property type="match status" value="1"/>
</dbReference>
<dbReference type="SUPFAM" id="SSF52949">
    <property type="entry name" value="Macro domain-like"/>
    <property type="match status" value="1"/>
</dbReference>
<proteinExistence type="predicted"/>
<organism evidence="2 3">
    <name type="scientific">Granulimonas faecalis</name>
    <dbReference type="NCBI Taxonomy" id="2894155"/>
    <lineage>
        <taxon>Bacteria</taxon>
        <taxon>Bacillati</taxon>
        <taxon>Actinomycetota</taxon>
        <taxon>Coriobacteriia</taxon>
        <taxon>Coriobacteriales</taxon>
        <taxon>Kribbibacteriaceae</taxon>
        <taxon>Granulimonas</taxon>
    </lineage>
</organism>
<dbReference type="SMART" id="SM00506">
    <property type="entry name" value="A1pp"/>
    <property type="match status" value="1"/>
</dbReference>
<gene>
    <name evidence="2" type="ORF">ATOP_14770</name>
</gene>
<reference evidence="2" key="1">
    <citation type="journal article" date="2022" name="Int. J. Syst. Evol. Microbiol.">
        <title>Granulimonas faecalis gen. nov., sp. nov., and Leptogranulimonas caecicola gen. nov., sp. nov., novel lactate-producing Atopobiaceae bacteria isolated from mouse intestines, and an emended description of the family Atopobiaceae.</title>
        <authorList>
            <person name="Morinaga K."/>
            <person name="Kusada H."/>
            <person name="Sakamoto S."/>
            <person name="Murakami T."/>
            <person name="Toyoda A."/>
            <person name="Mori H."/>
            <person name="Meng X.Y."/>
            <person name="Takashino M."/>
            <person name="Murotomi K."/>
            <person name="Tamaki H."/>
        </authorList>
    </citation>
    <scope>NUCLEOTIDE SEQUENCE</scope>
    <source>
        <strain evidence="2">OPF53</strain>
    </source>
</reference>
<dbReference type="PROSITE" id="PS51154">
    <property type="entry name" value="MACRO"/>
    <property type="match status" value="1"/>
</dbReference>
<evidence type="ECO:0000313" key="3">
    <source>
        <dbReference type="Proteomes" id="UP001055025"/>
    </source>
</evidence>